<comment type="caution">
    <text evidence="2">The sequence shown here is derived from an EMBL/GenBank/DDBJ whole genome shotgun (WGS) entry which is preliminary data.</text>
</comment>
<keyword evidence="3" id="KW-1185">Reference proteome</keyword>
<sequence>MSTEHSNAASPGGKFRMINALDESDARSISGYSWLKPKAEKPSLTQCPHGPHDDCDCEQPATPTKSEIPITPRLYPVELGSWKSSLSGSPSRRSFDWFERPSADPQVSTSQLPALCTDYDSDDEQFERDRATEALGGEVSLLNSWVEGQRAMPGELTAVPETAFQFAFVPPAGAPKFPAKLAIENAHRPLARSETLILVGGTIQNRIAQHPRPSTDPAHFEEDKALVAQLKNTRTLTETALRGLLLQRSSTTSTTSYRNAPEWMQSSLLPLILKFPFIAADFVTPTHNMHDTADESHRIACPFPDCTHLVEATRASFDMHIKHEHLDDLAAASTTGRSNQRSKCTCPACPTGMLVSSLGRHIVDKHGAGVEAPEFGCKLCQGRFGDLQQYANHFGACQKGYVGEENSRAAKRRRIVDDD</sequence>
<protein>
    <recommendedName>
        <fullName evidence="4">C2H2-type domain-containing protein</fullName>
    </recommendedName>
</protein>
<evidence type="ECO:0000313" key="3">
    <source>
        <dbReference type="Proteomes" id="UP001362999"/>
    </source>
</evidence>
<gene>
    <name evidence="2" type="ORF">R3P38DRAFT_3201234</name>
</gene>
<proteinExistence type="predicted"/>
<evidence type="ECO:0008006" key="4">
    <source>
        <dbReference type="Google" id="ProtNLM"/>
    </source>
</evidence>
<dbReference type="EMBL" id="JAWWNJ010000047">
    <property type="protein sequence ID" value="KAK7017679.1"/>
    <property type="molecule type" value="Genomic_DNA"/>
</dbReference>
<accession>A0AAW0AXC4</accession>
<reference evidence="2 3" key="1">
    <citation type="journal article" date="2024" name="J Genomics">
        <title>Draft genome sequencing and assembly of Favolaschia claudopus CIRM-BRFM 2984 isolated from oak limbs.</title>
        <authorList>
            <person name="Navarro D."/>
            <person name="Drula E."/>
            <person name="Chaduli D."/>
            <person name="Cazenave R."/>
            <person name="Ahrendt S."/>
            <person name="Wang J."/>
            <person name="Lipzen A."/>
            <person name="Daum C."/>
            <person name="Barry K."/>
            <person name="Grigoriev I.V."/>
            <person name="Favel A."/>
            <person name="Rosso M.N."/>
            <person name="Martin F."/>
        </authorList>
    </citation>
    <scope>NUCLEOTIDE SEQUENCE [LARGE SCALE GENOMIC DNA]</scope>
    <source>
        <strain evidence="2 3">CIRM-BRFM 2984</strain>
    </source>
</reference>
<name>A0AAW0AXC4_9AGAR</name>
<feature type="region of interest" description="Disordered" evidence="1">
    <location>
        <begin position="40"/>
        <end position="68"/>
    </location>
</feature>
<dbReference type="Proteomes" id="UP001362999">
    <property type="component" value="Unassembled WGS sequence"/>
</dbReference>
<evidence type="ECO:0000256" key="1">
    <source>
        <dbReference type="SAM" id="MobiDB-lite"/>
    </source>
</evidence>
<evidence type="ECO:0000313" key="2">
    <source>
        <dbReference type="EMBL" id="KAK7017679.1"/>
    </source>
</evidence>
<dbReference type="AlphaFoldDB" id="A0AAW0AXC4"/>
<organism evidence="2 3">
    <name type="scientific">Favolaschia claudopus</name>
    <dbReference type="NCBI Taxonomy" id="2862362"/>
    <lineage>
        <taxon>Eukaryota</taxon>
        <taxon>Fungi</taxon>
        <taxon>Dikarya</taxon>
        <taxon>Basidiomycota</taxon>
        <taxon>Agaricomycotina</taxon>
        <taxon>Agaricomycetes</taxon>
        <taxon>Agaricomycetidae</taxon>
        <taxon>Agaricales</taxon>
        <taxon>Marasmiineae</taxon>
        <taxon>Mycenaceae</taxon>
        <taxon>Favolaschia</taxon>
    </lineage>
</organism>